<sequence length="147" mass="17050">MRLIVCLSIVSTLGCAMASSPATRHAPGSRRGLPPWNPDQERHDEKKPEQEQPGLRKYQAREGYEIDTVCSGKRFKYNWEHSNCFIHGKCEGLAYRMPIDEYRTQCEAVCKCEEFQKDCTKAKADETHKQFPPVFFNVRRRGLLTWP</sequence>
<dbReference type="EMBL" id="CP086364">
    <property type="protein sequence ID" value="UNI24177.1"/>
    <property type="molecule type" value="Genomic_DNA"/>
</dbReference>
<dbReference type="PROSITE" id="PS51257">
    <property type="entry name" value="PROKAR_LIPOPROTEIN"/>
    <property type="match status" value="1"/>
</dbReference>
<feature type="chain" id="PRO_5040316427" evidence="2">
    <location>
        <begin position="19"/>
        <end position="147"/>
    </location>
</feature>
<keyword evidence="2" id="KW-0732">Signal</keyword>
<evidence type="ECO:0000313" key="3">
    <source>
        <dbReference type="EMBL" id="UNI24177.1"/>
    </source>
</evidence>
<reference evidence="3" key="1">
    <citation type="submission" date="2021-11" db="EMBL/GenBank/DDBJ databases">
        <title>Purpureocillium_takamizusanense_genome.</title>
        <authorList>
            <person name="Nguyen N.-H."/>
        </authorList>
    </citation>
    <scope>NUCLEOTIDE SEQUENCE</scope>
    <source>
        <strain evidence="3">PT3</strain>
    </source>
</reference>
<keyword evidence="4" id="KW-1185">Reference proteome</keyword>
<accession>A0A9Q8QRQ1</accession>
<gene>
    <name evidence="3" type="ORF">JDV02_009945</name>
</gene>
<evidence type="ECO:0000256" key="1">
    <source>
        <dbReference type="SAM" id="MobiDB-lite"/>
    </source>
</evidence>
<proteinExistence type="predicted"/>
<organism evidence="3 4">
    <name type="scientific">Purpureocillium takamizusanense</name>
    <dbReference type="NCBI Taxonomy" id="2060973"/>
    <lineage>
        <taxon>Eukaryota</taxon>
        <taxon>Fungi</taxon>
        <taxon>Dikarya</taxon>
        <taxon>Ascomycota</taxon>
        <taxon>Pezizomycotina</taxon>
        <taxon>Sordariomycetes</taxon>
        <taxon>Hypocreomycetidae</taxon>
        <taxon>Hypocreales</taxon>
        <taxon>Ophiocordycipitaceae</taxon>
        <taxon>Purpureocillium</taxon>
    </lineage>
</organism>
<protein>
    <submittedName>
        <fullName evidence="3">Uncharacterized protein</fullName>
    </submittedName>
</protein>
<dbReference type="Proteomes" id="UP000829364">
    <property type="component" value="Chromosome 11"/>
</dbReference>
<evidence type="ECO:0000313" key="4">
    <source>
        <dbReference type="Proteomes" id="UP000829364"/>
    </source>
</evidence>
<dbReference type="RefSeq" id="XP_047847658.1">
    <property type="nucleotide sequence ID" value="XM_047991646.1"/>
</dbReference>
<feature type="region of interest" description="Disordered" evidence="1">
    <location>
        <begin position="19"/>
        <end position="59"/>
    </location>
</feature>
<feature type="signal peptide" evidence="2">
    <location>
        <begin position="1"/>
        <end position="18"/>
    </location>
</feature>
<evidence type="ECO:0000256" key="2">
    <source>
        <dbReference type="SAM" id="SignalP"/>
    </source>
</evidence>
<feature type="compositionally biased region" description="Basic and acidic residues" evidence="1">
    <location>
        <begin position="39"/>
        <end position="50"/>
    </location>
</feature>
<dbReference type="KEGG" id="ptkz:JDV02_009945"/>
<name>A0A9Q8QRQ1_9HYPO</name>
<dbReference type="GeneID" id="72071890"/>
<dbReference type="AlphaFoldDB" id="A0A9Q8QRQ1"/>